<dbReference type="PANTHER" id="PTHR33993:SF10">
    <property type="entry name" value="CONSERVED PROTEIN"/>
    <property type="match status" value="1"/>
</dbReference>
<evidence type="ECO:0000313" key="3">
    <source>
        <dbReference type="Proteomes" id="UP000637578"/>
    </source>
</evidence>
<dbReference type="InterPro" id="IPR004360">
    <property type="entry name" value="Glyas_Fos-R_dOase_dom"/>
</dbReference>
<dbReference type="RefSeq" id="WP_189060806.1">
    <property type="nucleotide sequence ID" value="NZ_BMMK01000029.1"/>
</dbReference>
<accession>A0A8J3FXA8</accession>
<dbReference type="CDD" id="cd07247">
    <property type="entry name" value="SgaA_N_like"/>
    <property type="match status" value="2"/>
</dbReference>
<name>A0A8J3FXA8_9PSEU</name>
<dbReference type="InterPro" id="IPR037523">
    <property type="entry name" value="VOC_core"/>
</dbReference>
<protein>
    <submittedName>
        <fullName evidence="2">Hydroxylase</fullName>
    </submittedName>
</protein>
<dbReference type="AlphaFoldDB" id="A0A8J3FXA8"/>
<sequence>MLTTNYVPGVPAWLDFGAEDIEAAKEFYGSLFGWGFWSAGPEAGGYGMFHLDEKIVAAVGPLVEEGARPSWTLYFHTTDADAAAKAVEQAGGTVRVSPFDIFDQGRMAAFTDPEGAQFAVWQPYQRPGLDTVSAQNSLCWTELYTPDVAASKDFYRTVFSWDYQDNTMSDGFTYTIVLPAGGGKETSQSGIIGISEEMRKGGLEPHWQPWFEVADCDAAVSAATSRGGRGLMGPEDVEGVGRIAVVADPFDAVFGVMTSATPEG</sequence>
<evidence type="ECO:0000259" key="1">
    <source>
        <dbReference type="PROSITE" id="PS51819"/>
    </source>
</evidence>
<reference evidence="2" key="1">
    <citation type="journal article" date="2014" name="Int. J. Syst. Evol. Microbiol.">
        <title>Complete genome sequence of Corynebacterium casei LMG S-19264T (=DSM 44701T), isolated from a smear-ripened cheese.</title>
        <authorList>
            <consortium name="US DOE Joint Genome Institute (JGI-PGF)"/>
            <person name="Walter F."/>
            <person name="Albersmeier A."/>
            <person name="Kalinowski J."/>
            <person name="Ruckert C."/>
        </authorList>
    </citation>
    <scope>NUCLEOTIDE SEQUENCE</scope>
    <source>
        <strain evidence="2">CGMCC 4.5737</strain>
    </source>
</reference>
<gene>
    <name evidence="2" type="ORF">GCM10012275_49430</name>
</gene>
<dbReference type="PANTHER" id="PTHR33993">
    <property type="entry name" value="GLYOXALASE-RELATED"/>
    <property type="match status" value="1"/>
</dbReference>
<dbReference type="InterPro" id="IPR029068">
    <property type="entry name" value="Glyas_Bleomycin-R_OHBP_Dase"/>
</dbReference>
<dbReference type="SUPFAM" id="SSF54593">
    <property type="entry name" value="Glyoxalase/Bleomycin resistance protein/Dihydroxybiphenyl dioxygenase"/>
    <property type="match status" value="2"/>
</dbReference>
<dbReference type="Gene3D" id="3.10.180.10">
    <property type="entry name" value="2,3-Dihydroxybiphenyl 1,2-Dioxygenase, domain 1"/>
    <property type="match status" value="2"/>
</dbReference>
<dbReference type="InterPro" id="IPR052164">
    <property type="entry name" value="Anthracycline_SecMetBiosynth"/>
</dbReference>
<reference evidence="2" key="2">
    <citation type="submission" date="2020-09" db="EMBL/GenBank/DDBJ databases">
        <authorList>
            <person name="Sun Q."/>
            <person name="Zhou Y."/>
        </authorList>
    </citation>
    <scope>NUCLEOTIDE SEQUENCE</scope>
    <source>
        <strain evidence="2">CGMCC 4.5737</strain>
    </source>
</reference>
<comment type="caution">
    <text evidence="2">The sequence shown here is derived from an EMBL/GenBank/DDBJ whole genome shotgun (WGS) entry which is preliminary data.</text>
</comment>
<feature type="domain" description="VOC" evidence="1">
    <location>
        <begin position="10"/>
        <end position="123"/>
    </location>
</feature>
<keyword evidence="3" id="KW-1185">Reference proteome</keyword>
<dbReference type="Pfam" id="PF00903">
    <property type="entry name" value="Glyoxalase"/>
    <property type="match status" value="2"/>
</dbReference>
<dbReference type="PROSITE" id="PS51819">
    <property type="entry name" value="VOC"/>
    <property type="match status" value="2"/>
</dbReference>
<proteinExistence type="predicted"/>
<dbReference type="EMBL" id="BMMK01000029">
    <property type="protein sequence ID" value="GGM72912.1"/>
    <property type="molecule type" value="Genomic_DNA"/>
</dbReference>
<evidence type="ECO:0000313" key="2">
    <source>
        <dbReference type="EMBL" id="GGM72912.1"/>
    </source>
</evidence>
<dbReference type="Proteomes" id="UP000637578">
    <property type="component" value="Unassembled WGS sequence"/>
</dbReference>
<feature type="domain" description="VOC" evidence="1">
    <location>
        <begin position="137"/>
        <end position="259"/>
    </location>
</feature>
<organism evidence="2 3">
    <name type="scientific">Longimycelium tulufanense</name>
    <dbReference type="NCBI Taxonomy" id="907463"/>
    <lineage>
        <taxon>Bacteria</taxon>
        <taxon>Bacillati</taxon>
        <taxon>Actinomycetota</taxon>
        <taxon>Actinomycetes</taxon>
        <taxon>Pseudonocardiales</taxon>
        <taxon>Pseudonocardiaceae</taxon>
        <taxon>Longimycelium</taxon>
    </lineage>
</organism>